<proteinExistence type="predicted"/>
<dbReference type="AlphaFoldDB" id="A0ABD2LDX8"/>
<feature type="compositionally biased region" description="Polar residues" evidence="2">
    <location>
        <begin position="32"/>
        <end position="54"/>
    </location>
</feature>
<organism evidence="3 4">
    <name type="scientific">Heterodera trifolii</name>
    <dbReference type="NCBI Taxonomy" id="157864"/>
    <lineage>
        <taxon>Eukaryota</taxon>
        <taxon>Metazoa</taxon>
        <taxon>Ecdysozoa</taxon>
        <taxon>Nematoda</taxon>
        <taxon>Chromadorea</taxon>
        <taxon>Rhabditida</taxon>
        <taxon>Tylenchina</taxon>
        <taxon>Tylenchomorpha</taxon>
        <taxon>Tylenchoidea</taxon>
        <taxon>Heteroderidae</taxon>
        <taxon>Heteroderinae</taxon>
        <taxon>Heterodera</taxon>
    </lineage>
</organism>
<feature type="region of interest" description="Disordered" evidence="2">
    <location>
        <begin position="1"/>
        <end position="88"/>
    </location>
</feature>
<keyword evidence="4" id="KW-1185">Reference proteome</keyword>
<dbReference type="Proteomes" id="UP001620626">
    <property type="component" value="Unassembled WGS sequence"/>
</dbReference>
<dbReference type="EMBL" id="JBICBT010000451">
    <property type="protein sequence ID" value="KAL3113359.1"/>
    <property type="molecule type" value="Genomic_DNA"/>
</dbReference>
<keyword evidence="1" id="KW-0175">Coiled coil</keyword>
<accession>A0ABD2LDX8</accession>
<evidence type="ECO:0000256" key="1">
    <source>
        <dbReference type="SAM" id="Coils"/>
    </source>
</evidence>
<sequence>MGNSSAEARRMRKEWRQEHARKAGSTPKRPQHTTAAPSTTGEGTSAETMSSTSNAEHRRRSNPRPLSTTPIRRHARVRPTTVHKETSTDFRAAVQSTQTVLETVDCSTQTETELASIQKLCAELNKAKRRIATLGRQLQKKTEEVNMLKKRPAVENKGKLKRVTEKRKLQEIMAKSGAIRHAKTQEYTGDQMKRLILASTEIRSIGTPFSSDIADLLDEIRELHIFGRADLLTPEQIDNFSNKCSSIQGYFKNLWETHPTKFDTNNAAGFTPKLHWLLAHAPDFAKRWGWFAWISEQGIEHLHHVLNKQSERFKRYKGDELLLKIGEHQTLLNSIFDRHIGLF</sequence>
<name>A0ABD2LDX8_9BILA</name>
<reference evidence="3 4" key="1">
    <citation type="submission" date="2024-10" db="EMBL/GenBank/DDBJ databases">
        <authorList>
            <person name="Kim D."/>
        </authorList>
    </citation>
    <scope>NUCLEOTIDE SEQUENCE [LARGE SCALE GENOMIC DNA]</scope>
    <source>
        <strain evidence="3">BH-2024</strain>
    </source>
</reference>
<evidence type="ECO:0000313" key="4">
    <source>
        <dbReference type="Proteomes" id="UP001620626"/>
    </source>
</evidence>
<gene>
    <name evidence="3" type="ORF">niasHT_018974</name>
</gene>
<feature type="coiled-coil region" evidence="1">
    <location>
        <begin position="117"/>
        <end position="151"/>
    </location>
</feature>
<evidence type="ECO:0000256" key="2">
    <source>
        <dbReference type="SAM" id="MobiDB-lite"/>
    </source>
</evidence>
<protein>
    <submittedName>
        <fullName evidence="3">Uncharacterized protein</fullName>
    </submittedName>
</protein>
<comment type="caution">
    <text evidence="3">The sequence shown here is derived from an EMBL/GenBank/DDBJ whole genome shotgun (WGS) entry which is preliminary data.</text>
</comment>
<evidence type="ECO:0000313" key="3">
    <source>
        <dbReference type="EMBL" id="KAL3113359.1"/>
    </source>
</evidence>